<dbReference type="Pfam" id="PF02630">
    <property type="entry name" value="SCO1-SenC"/>
    <property type="match status" value="1"/>
</dbReference>
<comment type="similarity">
    <text evidence="1">Belongs to the SCO1/2 family.</text>
</comment>
<dbReference type="InterPro" id="IPR013766">
    <property type="entry name" value="Thioredoxin_domain"/>
</dbReference>
<organism evidence="5 6">
    <name type="scientific">Novosphingobium mangrovi</name>
    <name type="common">ex Huang et al. 2023</name>
    <dbReference type="NCBI Taxonomy" id="2976432"/>
    <lineage>
        <taxon>Bacteria</taxon>
        <taxon>Pseudomonadati</taxon>
        <taxon>Pseudomonadota</taxon>
        <taxon>Alphaproteobacteria</taxon>
        <taxon>Sphingomonadales</taxon>
        <taxon>Sphingomonadaceae</taxon>
        <taxon>Novosphingobium</taxon>
    </lineage>
</organism>
<dbReference type="EMBL" id="JANZXA010000001">
    <property type="protein sequence ID" value="MCT2398434.1"/>
    <property type="molecule type" value="Genomic_DNA"/>
</dbReference>
<gene>
    <name evidence="5" type="ORF">NZK81_02625</name>
</gene>
<proteinExistence type="inferred from homology"/>
<reference evidence="5" key="1">
    <citation type="submission" date="2022-09" db="EMBL/GenBank/DDBJ databases">
        <title>Novosphingobium sp. Nov., a polycyclic aromatic hydrocarbon-degrading bacterium isolated form mangrove sediments in HongKong.</title>
        <authorList>
            <person name="Hu Z."/>
        </authorList>
    </citation>
    <scope>NUCLEOTIDE SEQUENCE</scope>
    <source>
        <strain evidence="5">HK4-1</strain>
    </source>
</reference>
<evidence type="ECO:0000256" key="1">
    <source>
        <dbReference type="ARBA" id="ARBA00010996"/>
    </source>
</evidence>
<dbReference type="SUPFAM" id="SSF52833">
    <property type="entry name" value="Thioredoxin-like"/>
    <property type="match status" value="1"/>
</dbReference>
<name>A0ABT2I0V5_9SPHN</name>
<dbReference type="PROSITE" id="PS51352">
    <property type="entry name" value="THIOREDOXIN_2"/>
    <property type="match status" value="1"/>
</dbReference>
<keyword evidence="3" id="KW-0812">Transmembrane</keyword>
<feature type="domain" description="Thioredoxin" evidence="4">
    <location>
        <begin position="50"/>
        <end position="211"/>
    </location>
</feature>
<evidence type="ECO:0000256" key="3">
    <source>
        <dbReference type="SAM" id="Phobius"/>
    </source>
</evidence>
<dbReference type="PANTHER" id="PTHR12151">
    <property type="entry name" value="ELECTRON TRANSPORT PROTIN SCO1/SENC FAMILY MEMBER"/>
    <property type="match status" value="1"/>
</dbReference>
<evidence type="ECO:0000259" key="4">
    <source>
        <dbReference type="PROSITE" id="PS51352"/>
    </source>
</evidence>
<dbReference type="InterPro" id="IPR036249">
    <property type="entry name" value="Thioredoxin-like_sf"/>
</dbReference>
<dbReference type="Gene3D" id="3.40.30.10">
    <property type="entry name" value="Glutaredoxin"/>
    <property type="match status" value="1"/>
</dbReference>
<comment type="caution">
    <text evidence="5">The sequence shown here is derived from an EMBL/GenBank/DDBJ whole genome shotgun (WGS) entry which is preliminary data.</text>
</comment>
<dbReference type="RefSeq" id="WP_260043574.1">
    <property type="nucleotide sequence ID" value="NZ_JANZXA010000001.1"/>
</dbReference>
<accession>A0ABT2I0V5</accession>
<dbReference type="PANTHER" id="PTHR12151:SF25">
    <property type="entry name" value="LINALOOL DEHYDRATASE_ISOMERASE DOMAIN-CONTAINING PROTEIN"/>
    <property type="match status" value="1"/>
</dbReference>
<keyword evidence="3" id="KW-0472">Membrane</keyword>
<dbReference type="Proteomes" id="UP001165583">
    <property type="component" value="Unassembled WGS sequence"/>
</dbReference>
<evidence type="ECO:0000313" key="6">
    <source>
        <dbReference type="Proteomes" id="UP001165583"/>
    </source>
</evidence>
<dbReference type="InterPro" id="IPR003782">
    <property type="entry name" value="SCO1/SenC"/>
</dbReference>
<keyword evidence="2" id="KW-0186">Copper</keyword>
<evidence type="ECO:0000256" key="2">
    <source>
        <dbReference type="ARBA" id="ARBA00023008"/>
    </source>
</evidence>
<evidence type="ECO:0000313" key="5">
    <source>
        <dbReference type="EMBL" id="MCT2398434.1"/>
    </source>
</evidence>
<keyword evidence="6" id="KW-1185">Reference proteome</keyword>
<protein>
    <submittedName>
        <fullName evidence="5">SCO family protein</fullName>
    </submittedName>
</protein>
<keyword evidence="3" id="KW-1133">Transmembrane helix</keyword>
<sequence length="211" mass="22390">MADTDLDLEPADDAPPGTGSLRWMIWLLAGIVVILVALTWAGSRNDAGPGDEPAFGGDFTLVAPDGSAVTRADIADKPFAIYFGFTRCPDVCPTTLASLARMRKALGTDGDRFRIVFVSVDPGHDKPAAIGEYVSLFETPILGLTGSTAQLEQIEQGFGVYVKQVPQPGGDYTIDHTAAVFLIDAKGKLAGTISHGEPEKTGIEKLRLMLD</sequence>
<feature type="transmembrane region" description="Helical" evidence="3">
    <location>
        <begin position="23"/>
        <end position="41"/>
    </location>
</feature>
<dbReference type="CDD" id="cd02968">
    <property type="entry name" value="SCO"/>
    <property type="match status" value="1"/>
</dbReference>